<name>A0AAU7Q3E2_9RICK</name>
<accession>A0AAU7Q3E2</accession>
<proteinExistence type="predicted"/>
<organism evidence="1">
    <name type="scientific">Wolbachia endosymbiont of Armadillidium arcangelii</name>
    <dbReference type="NCBI Taxonomy" id="3158571"/>
    <lineage>
        <taxon>Bacteria</taxon>
        <taxon>Pseudomonadati</taxon>
        <taxon>Pseudomonadota</taxon>
        <taxon>Alphaproteobacteria</taxon>
        <taxon>Rickettsiales</taxon>
        <taxon>Anaplasmataceae</taxon>
        <taxon>Wolbachieae</taxon>
        <taxon>Wolbachia</taxon>
    </lineage>
</organism>
<dbReference type="AlphaFoldDB" id="A0AAU7Q3E2"/>
<dbReference type="RefSeq" id="WP_349968103.1">
    <property type="nucleotide sequence ID" value="NZ_CP157942.1"/>
</dbReference>
<dbReference type="EMBL" id="CP157942">
    <property type="protein sequence ID" value="XBS67511.1"/>
    <property type="molecule type" value="Genomic_DNA"/>
</dbReference>
<protein>
    <submittedName>
        <fullName evidence="1">Uncharacterized protein</fullName>
    </submittedName>
</protein>
<reference evidence="1" key="1">
    <citation type="submission" date="2024-06" db="EMBL/GenBank/DDBJ databases">
        <authorList>
            <person name="Dussert Y."/>
            <person name="Peccoud J."/>
            <person name="Pigeault R."/>
        </authorList>
    </citation>
    <scope>NUCLEOTIDE SEQUENCE</scope>
    <source>
        <strain evidence="1">WArc</strain>
    </source>
</reference>
<sequence>MKKDIKSELEKGLKFKIDDKTKNELKENIKSELEKGLEFKIGDETKNELKKDIKSELEKGLKFKIDDKTKNELKEKIKNELEEDLNYKIDDKTKGELIKEVEEKIDKELRVKLNCDILKMCNLEEKTKEIIDDGECNRKGCENSKKDGNYIDVSNDGKLYIREAINKLYPDLSEDIIGKIKTNDYYVKQFGIKVTNCDKNGIDYSYITSRGSMDSWCVTIPSGNLCKESYDIRQDVESDQYENCKNHIFDDEAYVVSAKVYYNGGSIDKNKPAVVLSQNQPLIIADKKTHKLVKKDGTISDKTLDECKEFFDSDKRITSCAEEKGDCEVCKETIWDFQDVVPAFFI</sequence>
<gene>
    <name evidence="1" type="ORF">ABLO99_02335</name>
</gene>
<evidence type="ECO:0000313" key="1">
    <source>
        <dbReference type="EMBL" id="XBS67511.1"/>
    </source>
</evidence>